<evidence type="ECO:0000256" key="2">
    <source>
        <dbReference type="SAM" id="Phobius"/>
    </source>
</evidence>
<keyword evidence="2" id="KW-0812">Transmembrane</keyword>
<name>A0A1J5S758_9ZZZZ</name>
<accession>A0A1J5S758</accession>
<feature type="region of interest" description="Disordered" evidence="1">
    <location>
        <begin position="129"/>
        <end position="152"/>
    </location>
</feature>
<dbReference type="EMBL" id="MLJW01000130">
    <property type="protein sequence ID" value="OIQ97635.1"/>
    <property type="molecule type" value="Genomic_DNA"/>
</dbReference>
<gene>
    <name evidence="3" type="ORF">GALL_203940</name>
</gene>
<reference evidence="3" key="1">
    <citation type="submission" date="2016-10" db="EMBL/GenBank/DDBJ databases">
        <title>Sequence of Gallionella enrichment culture.</title>
        <authorList>
            <person name="Poehlein A."/>
            <person name="Muehling M."/>
            <person name="Daniel R."/>
        </authorList>
    </citation>
    <scope>NUCLEOTIDE SEQUENCE</scope>
</reference>
<dbReference type="Gene3D" id="3.30.1150.10">
    <property type="match status" value="1"/>
</dbReference>
<evidence type="ECO:0000256" key="1">
    <source>
        <dbReference type="SAM" id="MobiDB-lite"/>
    </source>
</evidence>
<keyword evidence="2" id="KW-1133">Transmembrane helix</keyword>
<proteinExistence type="predicted"/>
<evidence type="ECO:0000313" key="3">
    <source>
        <dbReference type="EMBL" id="OIQ97635.1"/>
    </source>
</evidence>
<dbReference type="AlphaFoldDB" id="A0A1J5S758"/>
<comment type="caution">
    <text evidence="3">The sequence shown here is derived from an EMBL/GenBank/DDBJ whole genome shotgun (WGS) entry which is preliminary data.</text>
</comment>
<evidence type="ECO:0008006" key="4">
    <source>
        <dbReference type="Google" id="ProtNLM"/>
    </source>
</evidence>
<dbReference type="SUPFAM" id="SSF74653">
    <property type="entry name" value="TolA/TonB C-terminal domain"/>
    <property type="match status" value="1"/>
</dbReference>
<organism evidence="3">
    <name type="scientific">mine drainage metagenome</name>
    <dbReference type="NCBI Taxonomy" id="410659"/>
    <lineage>
        <taxon>unclassified sequences</taxon>
        <taxon>metagenomes</taxon>
        <taxon>ecological metagenomes</taxon>
    </lineage>
</organism>
<keyword evidence="2" id="KW-0472">Membrane</keyword>
<protein>
    <recommendedName>
        <fullName evidence="4">TonB C-terminal domain-containing protein</fullName>
    </recommendedName>
</protein>
<feature type="region of interest" description="Disordered" evidence="1">
    <location>
        <begin position="178"/>
        <end position="201"/>
    </location>
</feature>
<feature type="transmembrane region" description="Helical" evidence="2">
    <location>
        <begin position="66"/>
        <end position="86"/>
    </location>
</feature>
<sequence length="320" mass="34265">MLVPKRTLVNRSAIASAAVIAGLIGNDSGQRPEHLAGRIFSRLDRSVPGISIRCGMESRNANARRSLRLAVAISLLLHAAVLFIGFSRSVPTAAPEGAARSRLLVTLARPAPPLRMVPPAAAPVKPIRKRAGAPVPRTEQPKLSVPAPSWSSAERSDMDKFLNGLSAQPPASLAQRALAMARQLARTPQDETADQPKAEGKAVEPLSAELYFDAFINKLNRSAAFVRNAPTARGFHKALVQITLNADGSLKSYRVLRAADQAAEIAYIKRVLDRASPFSAFPPDIRKAGESLSILMCIYPAQAGGYGGFSRSFDAQQCQD</sequence>